<keyword evidence="5" id="KW-1185">Reference proteome</keyword>
<dbReference type="RefSeq" id="WP_158035631.1">
    <property type="nucleotide sequence ID" value="NZ_BAAAZV010000013.1"/>
</dbReference>
<dbReference type="Proteomes" id="UP000481339">
    <property type="component" value="Unassembled WGS sequence"/>
</dbReference>
<dbReference type="InterPro" id="IPR037069">
    <property type="entry name" value="AcylCoA_DH/ox_N_sf"/>
</dbReference>
<dbReference type="Gene3D" id="2.40.110.10">
    <property type="entry name" value="Butyryl-CoA Dehydrogenase, subunit A, domain 2"/>
    <property type="match status" value="1"/>
</dbReference>
<reference evidence="4 5" key="1">
    <citation type="submission" date="2019-09" db="EMBL/GenBank/DDBJ databases">
        <title>Phylogeny of genus Pseudoclavibacter and closely related genus.</title>
        <authorList>
            <person name="Li Y."/>
        </authorList>
    </citation>
    <scope>NUCLEOTIDE SEQUENCE [LARGE SCALE GENOMIC DNA]</scope>
    <source>
        <strain evidence="4 5">JCM 16921</strain>
    </source>
</reference>
<dbReference type="SUPFAM" id="SSF56645">
    <property type="entry name" value="Acyl-CoA dehydrogenase NM domain-like"/>
    <property type="match status" value="1"/>
</dbReference>
<dbReference type="PANTHER" id="PTHR43884:SF12">
    <property type="entry name" value="ISOVALERYL-COA DEHYDROGENASE, MITOCHONDRIAL-RELATED"/>
    <property type="match status" value="1"/>
</dbReference>
<dbReference type="GO" id="GO:0050660">
    <property type="term" value="F:flavin adenine dinucleotide binding"/>
    <property type="evidence" value="ECO:0007669"/>
    <property type="project" value="InterPro"/>
</dbReference>
<dbReference type="InterPro" id="IPR046373">
    <property type="entry name" value="Acyl-CoA_Oxase/DH_mid-dom_sf"/>
</dbReference>
<dbReference type="GO" id="GO:0008470">
    <property type="term" value="F:3-methylbutanoyl-CoA dehydrogenase activity"/>
    <property type="evidence" value="ECO:0007669"/>
    <property type="project" value="TreeGrafter"/>
</dbReference>
<dbReference type="InterPro" id="IPR009100">
    <property type="entry name" value="AcylCoA_DH/oxidase_NM_dom_sf"/>
</dbReference>
<dbReference type="GO" id="GO:0006552">
    <property type="term" value="P:L-leucine catabolic process"/>
    <property type="evidence" value="ECO:0007669"/>
    <property type="project" value="TreeGrafter"/>
</dbReference>
<dbReference type="AlphaFoldDB" id="A0A7C8FV38"/>
<dbReference type="PIRSF" id="PIRSF016578">
    <property type="entry name" value="HsaA"/>
    <property type="match status" value="1"/>
</dbReference>
<dbReference type="EMBL" id="WBKA01000001">
    <property type="protein sequence ID" value="KAB1633794.1"/>
    <property type="molecule type" value="Genomic_DNA"/>
</dbReference>
<feature type="domain" description="Acyl-CoA dehydrogenase C-terminal" evidence="3">
    <location>
        <begin position="231"/>
        <end position="366"/>
    </location>
</feature>
<accession>A0A7C8FV38</accession>
<dbReference type="InterPro" id="IPR036250">
    <property type="entry name" value="AcylCo_DH-like_C"/>
</dbReference>
<sequence length="390" mass="43037">MPIPAQKTAAIAALLDDIRQGAADRDREHRLPVDEIHALRDLGVTAARVPEELGGWGLTLPELFDLALDIGAADSNVLQALRGHFGYVERLLVIGDERSWAGLREVAGGLLVGNSQAEKRDSSNIGTELTRDEQGWVLDGRKFYSTGTLFSDATWGNAIHDGHRYGVLVPTDAPGVSVIDDWDGFGQRLTGSGTTVFDHVRLTDDQVFDQTEEPDFYLIDNRVFLHLILLAALAGVGRAAVTDITEYVRGRTRSFGVAGRSEPARDDRVQIVLGGVASRVYGAEALVRDVARVFQRLRETDFADEQQRLDAYVRLQIHQFEAQQVIVDDIVHVTSDVFEVGGASAVSTKRGLDRHWRNARTLGSHNPAIFRRAYIGDWLLNGTQPETFFL</sequence>
<dbReference type="InterPro" id="IPR013786">
    <property type="entry name" value="AcylCoA_DH/ox_N"/>
</dbReference>
<dbReference type="PANTHER" id="PTHR43884">
    <property type="entry name" value="ACYL-COA DEHYDROGENASE"/>
    <property type="match status" value="1"/>
</dbReference>
<keyword evidence="1" id="KW-0560">Oxidoreductase</keyword>
<evidence type="ECO:0000313" key="5">
    <source>
        <dbReference type="Proteomes" id="UP000481339"/>
    </source>
</evidence>
<dbReference type="Gene3D" id="1.20.140.10">
    <property type="entry name" value="Butyryl-CoA Dehydrogenase, subunit A, domain 3"/>
    <property type="match status" value="1"/>
</dbReference>
<name>A0A7C8FV38_9MICO</name>
<comment type="caution">
    <text evidence="4">The sequence shown here is derived from an EMBL/GenBank/DDBJ whole genome shotgun (WGS) entry which is preliminary data.</text>
</comment>
<evidence type="ECO:0000256" key="1">
    <source>
        <dbReference type="ARBA" id="ARBA00023002"/>
    </source>
</evidence>
<dbReference type="SUPFAM" id="SSF47203">
    <property type="entry name" value="Acyl-CoA dehydrogenase C-terminal domain-like"/>
    <property type="match status" value="1"/>
</dbReference>
<dbReference type="Gene3D" id="1.10.540.10">
    <property type="entry name" value="Acyl-CoA dehydrogenase/oxidase, N-terminal domain"/>
    <property type="match status" value="1"/>
</dbReference>
<evidence type="ECO:0000259" key="3">
    <source>
        <dbReference type="Pfam" id="PF08028"/>
    </source>
</evidence>
<evidence type="ECO:0000259" key="2">
    <source>
        <dbReference type="Pfam" id="PF02771"/>
    </source>
</evidence>
<dbReference type="InterPro" id="IPR013107">
    <property type="entry name" value="Acyl-CoA_DH_C"/>
</dbReference>
<protein>
    <submittedName>
        <fullName evidence="4">Acyl-CoA dehydrogenase</fullName>
    </submittedName>
</protein>
<dbReference type="OrthoDB" id="571684at2"/>
<organism evidence="4 5">
    <name type="scientific">Pseudoclavibacter caeni</name>
    <dbReference type="NCBI Taxonomy" id="908846"/>
    <lineage>
        <taxon>Bacteria</taxon>
        <taxon>Bacillati</taxon>
        <taxon>Actinomycetota</taxon>
        <taxon>Actinomycetes</taxon>
        <taxon>Micrococcales</taxon>
        <taxon>Microbacteriaceae</taxon>
        <taxon>Pseudoclavibacter</taxon>
    </lineage>
</organism>
<dbReference type="Pfam" id="PF08028">
    <property type="entry name" value="Acyl-CoA_dh_2"/>
    <property type="match status" value="1"/>
</dbReference>
<evidence type="ECO:0000313" key="4">
    <source>
        <dbReference type="EMBL" id="KAB1633794.1"/>
    </source>
</evidence>
<dbReference type="Pfam" id="PF02771">
    <property type="entry name" value="Acyl-CoA_dh_N"/>
    <property type="match status" value="1"/>
</dbReference>
<gene>
    <name evidence="4" type="ORF">F8O02_02450</name>
</gene>
<feature type="domain" description="Acyl-CoA dehydrogenase/oxidase N-terminal" evidence="2">
    <location>
        <begin position="16"/>
        <end position="88"/>
    </location>
</feature>
<proteinExistence type="predicted"/>